<keyword evidence="12" id="KW-1185">Reference proteome</keyword>
<evidence type="ECO:0000256" key="2">
    <source>
        <dbReference type="ARBA" id="ARBA00004236"/>
    </source>
</evidence>
<dbReference type="Proteomes" id="UP000742786">
    <property type="component" value="Unassembled WGS sequence"/>
</dbReference>
<feature type="transmembrane region" description="Helical" evidence="9">
    <location>
        <begin position="243"/>
        <end position="264"/>
    </location>
</feature>
<dbReference type="PANTHER" id="PTHR30576:SF4">
    <property type="entry name" value="UNDECAPRENYL-PHOSPHATE GALACTOSE PHOSPHOTRANSFERASE"/>
    <property type="match status" value="1"/>
</dbReference>
<keyword evidence="7 9" id="KW-1133">Transmembrane helix</keyword>
<dbReference type="NCBIfam" id="TIGR03025">
    <property type="entry name" value="EPS_sugtrans"/>
    <property type="match status" value="1"/>
</dbReference>
<feature type="transmembrane region" description="Helical" evidence="9">
    <location>
        <begin position="312"/>
        <end position="329"/>
    </location>
</feature>
<sequence length="723" mass="80407">MSKEISTAALGSNHIASAQQHTTQPKMFPRRSLIVLVVLVLIAIGLIVLPQPTLYYPHVVMEAGGGMRLDFLLNGRQDKAACENTAASVVNAITTSCHLCRTDIQACIENPTAELRQRFDETPLSVASARIANGVILYTAPHADAALLACRESEHQATLRGDRAKVACYPAGAARPHTAFEVRQKEAADNTFTSLMDLVGSLIAALTLAIVATYIRHRRYLANPAIGPAGILILPTYPWLQKFTLASVDVLILLGTFIAISWPASDDFYSWSRLDRDAVISQAVVIVITIGWFWLLLEHYARRRPFWDELRAIIRVLAMMFMVSSAVAFVADLETGRTSHLIAWGLNFILIPLGRYGARHLLDDLGLWQLPAVIVGTGENARAALLAINSEREMGYRILGFIRVDTNSSSQGSPLRSLPGDATDGAIHTSLTIGQETFPILDQSQPLDLVLQNLDNPRVIVAFDSLIDPENQTIIQSLLSTHANIHIIPALRGLPLFGTQVSHFFSHEVLFLTVRNNLSRRGYVWIKRSFDLVVASLLLILLSPFLLALAILIRREGGTAIYGHTRIGRGGKPFKCLKFRSMRPDADKILKQLLENDPAAKAEWEKDFKLRNDPRITPVGHFLRKTSLDELPQLINVVRGEMSLVGPRPIVTAELERYEDSVDLYLQVRPGVTGLWQISGRNETSYAQRVSLDAWYVRNWSLWYDIAILFKTINVVFNRHGAY</sequence>
<dbReference type="EMBL" id="CAJQUM010000001">
    <property type="protein sequence ID" value="CAG4884369.1"/>
    <property type="molecule type" value="Genomic_DNA"/>
</dbReference>
<protein>
    <submittedName>
        <fullName evidence="11">Undecaprenyl-phosphate galactose phosphotransferase</fullName>
        <ecNumber evidence="11">2.7.8.6</ecNumber>
    </submittedName>
</protein>
<dbReference type="AlphaFoldDB" id="A0A916J526"/>
<dbReference type="GO" id="GO:0047360">
    <property type="term" value="F:undecaprenyl-phosphate galactose phosphotransferase activity"/>
    <property type="evidence" value="ECO:0007669"/>
    <property type="project" value="UniProtKB-EC"/>
</dbReference>
<feature type="transmembrane region" description="Helical" evidence="9">
    <location>
        <begin position="198"/>
        <end position="215"/>
    </location>
</feature>
<dbReference type="EC" id="2.7.8.6" evidence="11"/>
<dbReference type="PANTHER" id="PTHR30576">
    <property type="entry name" value="COLANIC BIOSYNTHESIS UDP-GLUCOSE LIPID CARRIER TRANSFERASE"/>
    <property type="match status" value="1"/>
</dbReference>
<evidence type="ECO:0000256" key="6">
    <source>
        <dbReference type="ARBA" id="ARBA00022692"/>
    </source>
</evidence>
<evidence type="ECO:0000313" key="12">
    <source>
        <dbReference type="Proteomes" id="UP000742786"/>
    </source>
</evidence>
<proteinExistence type="inferred from homology"/>
<comment type="similarity">
    <text evidence="3">Belongs to the bacterial sugar transferase family.</text>
</comment>
<keyword evidence="4" id="KW-1003">Cell membrane</keyword>
<evidence type="ECO:0000259" key="10">
    <source>
        <dbReference type="Pfam" id="PF02397"/>
    </source>
</evidence>
<dbReference type="NCBIfam" id="TIGR03022">
    <property type="entry name" value="WbaP_sugtrans"/>
    <property type="match status" value="1"/>
</dbReference>
<reference evidence="11" key="1">
    <citation type="submission" date="2021-04" db="EMBL/GenBank/DDBJ databases">
        <authorList>
            <person name="Hornung B."/>
        </authorList>
    </citation>
    <scope>NUCLEOTIDE SEQUENCE</scope>
    <source>
        <strain evidence="11">G5G6</strain>
    </source>
</reference>
<gene>
    <name evidence="11" type="ORF">GTOL_12252</name>
</gene>
<evidence type="ECO:0000256" key="7">
    <source>
        <dbReference type="ARBA" id="ARBA00022989"/>
    </source>
</evidence>
<keyword evidence="8 9" id="KW-0472">Membrane</keyword>
<evidence type="ECO:0000256" key="3">
    <source>
        <dbReference type="ARBA" id="ARBA00006464"/>
    </source>
</evidence>
<evidence type="ECO:0000256" key="8">
    <source>
        <dbReference type="ARBA" id="ARBA00023136"/>
    </source>
</evidence>
<dbReference type="SMR" id="A0A916J526"/>
<keyword evidence="5 11" id="KW-0808">Transferase</keyword>
<dbReference type="GO" id="GO:0000271">
    <property type="term" value="P:polysaccharide biosynthetic process"/>
    <property type="evidence" value="ECO:0007669"/>
    <property type="project" value="InterPro"/>
</dbReference>
<evidence type="ECO:0000256" key="5">
    <source>
        <dbReference type="ARBA" id="ARBA00022679"/>
    </source>
</evidence>
<keyword evidence="6 9" id="KW-0812">Transmembrane</keyword>
<feature type="transmembrane region" description="Helical" evidence="9">
    <location>
        <begin position="530"/>
        <end position="553"/>
    </location>
</feature>
<dbReference type="Pfam" id="PF02397">
    <property type="entry name" value="Bac_transf"/>
    <property type="match status" value="1"/>
</dbReference>
<dbReference type="Gene3D" id="3.40.50.720">
    <property type="entry name" value="NAD(P)-binding Rossmann-like Domain"/>
    <property type="match status" value="1"/>
</dbReference>
<dbReference type="InterPro" id="IPR017475">
    <property type="entry name" value="EPS_sugar_tfrase"/>
</dbReference>
<comment type="caution">
    <text evidence="11">The sequence shown here is derived from an EMBL/GenBank/DDBJ whole genome shotgun (WGS) entry which is preliminary data.</text>
</comment>
<dbReference type="InterPro" id="IPR017472">
    <property type="entry name" value="Undecaprenyl-P_galact_Ptfrase"/>
</dbReference>
<dbReference type="RefSeq" id="WP_220636228.1">
    <property type="nucleotide sequence ID" value="NZ_CAJQUM010000001.1"/>
</dbReference>
<accession>A0A916J526</accession>
<feature type="transmembrane region" description="Helical" evidence="9">
    <location>
        <begin position="33"/>
        <end position="51"/>
    </location>
</feature>
<evidence type="ECO:0000256" key="9">
    <source>
        <dbReference type="SAM" id="Phobius"/>
    </source>
</evidence>
<name>A0A916J526_9PROT</name>
<comment type="subcellular location">
    <subcellularLocation>
        <location evidence="2">Cell membrane</location>
    </subcellularLocation>
    <subcellularLocation>
        <location evidence="1">Membrane</location>
        <topology evidence="1">Multi-pass membrane protein</topology>
    </subcellularLocation>
</comment>
<dbReference type="GO" id="GO:0005886">
    <property type="term" value="C:plasma membrane"/>
    <property type="evidence" value="ECO:0007669"/>
    <property type="project" value="UniProtKB-SubCell"/>
</dbReference>
<evidence type="ECO:0000313" key="11">
    <source>
        <dbReference type="EMBL" id="CAG4884369.1"/>
    </source>
</evidence>
<feature type="transmembrane region" description="Helical" evidence="9">
    <location>
        <begin position="279"/>
        <end position="300"/>
    </location>
</feature>
<evidence type="ECO:0000256" key="1">
    <source>
        <dbReference type="ARBA" id="ARBA00004141"/>
    </source>
</evidence>
<dbReference type="InterPro" id="IPR003362">
    <property type="entry name" value="Bact_transf"/>
</dbReference>
<feature type="domain" description="Bacterial sugar transferase" evidence="10">
    <location>
        <begin position="527"/>
        <end position="717"/>
    </location>
</feature>
<organism evidence="11 12">
    <name type="scientific">Georgfuchsia toluolica</name>
    <dbReference type="NCBI Taxonomy" id="424218"/>
    <lineage>
        <taxon>Bacteria</taxon>
        <taxon>Pseudomonadati</taxon>
        <taxon>Pseudomonadota</taxon>
        <taxon>Betaproteobacteria</taxon>
        <taxon>Nitrosomonadales</taxon>
        <taxon>Sterolibacteriaceae</taxon>
        <taxon>Georgfuchsia</taxon>
    </lineage>
</organism>
<evidence type="ECO:0000256" key="4">
    <source>
        <dbReference type="ARBA" id="ARBA00022475"/>
    </source>
</evidence>